<dbReference type="InterPro" id="IPR013785">
    <property type="entry name" value="Aldolase_TIM"/>
</dbReference>
<dbReference type="PANTHER" id="PTHR43170:SF5">
    <property type="entry name" value="GMP REDUCTASE"/>
    <property type="match status" value="1"/>
</dbReference>
<dbReference type="EC" id="1.7.1.7" evidence="6"/>
<feature type="binding site" evidence="6">
    <location>
        <begin position="245"/>
        <end position="247"/>
    </location>
    <ligand>
        <name>NADP(+)</name>
        <dbReference type="ChEBI" id="CHEBI:58349"/>
    </ligand>
</feature>
<comment type="cofactor">
    <cofactor evidence="6">
        <name>a monovalent cation</name>
        <dbReference type="ChEBI" id="CHEBI:60242"/>
    </cofactor>
</comment>
<dbReference type="InterPro" id="IPR000644">
    <property type="entry name" value="CBS_dom"/>
</dbReference>
<dbReference type="InterPro" id="IPR050139">
    <property type="entry name" value="GMP_reductase"/>
</dbReference>
<dbReference type="Proteomes" id="UP001382727">
    <property type="component" value="Chromosome"/>
</dbReference>
<dbReference type="CDD" id="cd00381">
    <property type="entry name" value="IMPDH"/>
    <property type="match status" value="1"/>
</dbReference>
<proteinExistence type="inferred from homology"/>
<dbReference type="RefSeq" id="WP_338749873.1">
    <property type="nucleotide sequence ID" value="NZ_CP144913.1"/>
</dbReference>
<dbReference type="PROSITE" id="PS51371">
    <property type="entry name" value="CBS"/>
    <property type="match status" value="2"/>
</dbReference>
<dbReference type="InterPro" id="IPR005990">
    <property type="entry name" value="IMP_DH"/>
</dbReference>
<keyword evidence="5 7" id="KW-0129">CBS domain</keyword>
<dbReference type="PIRSF" id="PIRSF000130">
    <property type="entry name" value="IMPDH"/>
    <property type="match status" value="1"/>
</dbReference>
<evidence type="ECO:0000313" key="9">
    <source>
        <dbReference type="EMBL" id="WXB76670.1"/>
    </source>
</evidence>
<evidence type="ECO:0000259" key="8">
    <source>
        <dbReference type="PROSITE" id="PS51371"/>
    </source>
</evidence>
<feature type="active site" description="Thioimidate intermediate" evidence="6">
    <location>
        <position position="302"/>
    </location>
</feature>
<dbReference type="PANTHER" id="PTHR43170">
    <property type="entry name" value="GMP REDUCTASE"/>
    <property type="match status" value="1"/>
</dbReference>
<protein>
    <recommendedName>
        <fullName evidence="6">GMP reductase</fullName>
        <ecNumber evidence="6">1.7.1.7</ecNumber>
    </recommendedName>
    <alternativeName>
        <fullName evidence="6">Guanosine 5'-monophosphate reductase</fullName>
        <shortName evidence="6">GMPR</shortName>
    </alternativeName>
</protein>
<dbReference type="NCBIfam" id="NF005869">
    <property type="entry name" value="PRK07807.1"/>
    <property type="match status" value="1"/>
</dbReference>
<name>A0ABZ2MIA8_9MICO</name>
<comment type="function">
    <text evidence="6">Involved in the purine-salvage pathway. Catalyzes the NADPH-dependent conversion of GMP to IMP.</text>
</comment>
<dbReference type="InterPro" id="IPR001093">
    <property type="entry name" value="IMP_DH_GMPRt"/>
</dbReference>
<dbReference type="InterPro" id="IPR005991">
    <property type="entry name" value="GUAB1"/>
</dbReference>
<keyword evidence="4 6" id="KW-0560">Oxidoreductase</keyword>
<dbReference type="HAMAP" id="MF_02250">
    <property type="entry name" value="GMPR_GuaB1"/>
    <property type="match status" value="1"/>
</dbReference>
<dbReference type="SMART" id="SM00116">
    <property type="entry name" value="CBS"/>
    <property type="match status" value="2"/>
</dbReference>
<keyword evidence="10" id="KW-1185">Reference proteome</keyword>
<evidence type="ECO:0000256" key="6">
    <source>
        <dbReference type="HAMAP-Rule" id="MF_02250"/>
    </source>
</evidence>
<keyword evidence="3 6" id="KW-0521">NADP</keyword>
<dbReference type="SUPFAM" id="SSF54631">
    <property type="entry name" value="CBS-domain pair"/>
    <property type="match status" value="1"/>
</dbReference>
<evidence type="ECO:0000256" key="3">
    <source>
        <dbReference type="ARBA" id="ARBA00022857"/>
    </source>
</evidence>
<comment type="catalytic activity">
    <reaction evidence="6">
        <text>IMP + NH4(+) + NADP(+) = GMP + NADPH + 2 H(+)</text>
        <dbReference type="Rhea" id="RHEA:17185"/>
        <dbReference type="ChEBI" id="CHEBI:15378"/>
        <dbReference type="ChEBI" id="CHEBI:28938"/>
        <dbReference type="ChEBI" id="CHEBI:57783"/>
        <dbReference type="ChEBI" id="CHEBI:58053"/>
        <dbReference type="ChEBI" id="CHEBI:58115"/>
        <dbReference type="ChEBI" id="CHEBI:58349"/>
        <dbReference type="EC" id="1.7.1.7"/>
    </reaction>
</comment>
<keyword evidence="2" id="KW-0677">Repeat</keyword>
<dbReference type="Pfam" id="PF00478">
    <property type="entry name" value="IMPDH"/>
    <property type="match status" value="1"/>
</dbReference>
<feature type="binding site" evidence="6">
    <location>
        <begin position="295"/>
        <end position="297"/>
    </location>
    <ligand>
        <name>NADP(+)</name>
        <dbReference type="ChEBI" id="CHEBI:58349"/>
    </ligand>
</feature>
<dbReference type="Gene3D" id="3.20.20.70">
    <property type="entry name" value="Aldolase class I"/>
    <property type="match status" value="1"/>
</dbReference>
<evidence type="ECO:0000256" key="4">
    <source>
        <dbReference type="ARBA" id="ARBA00023002"/>
    </source>
</evidence>
<accession>A0ABZ2MIA8</accession>
<gene>
    <name evidence="6" type="primary">guaB1</name>
    <name evidence="9" type="ORF">V1351_01030</name>
</gene>
<feature type="domain" description="CBS" evidence="8">
    <location>
        <begin position="153"/>
        <end position="211"/>
    </location>
</feature>
<feature type="domain" description="CBS" evidence="8">
    <location>
        <begin position="94"/>
        <end position="152"/>
    </location>
</feature>
<comment type="similarity">
    <text evidence="6">Belongs to the IMPDH/GMPR family. GuaB1 subfamily.</text>
</comment>
<dbReference type="NCBIfam" id="TIGR01303">
    <property type="entry name" value="IMP_DH_rel_1"/>
    <property type="match status" value="1"/>
</dbReference>
<evidence type="ECO:0000313" key="10">
    <source>
        <dbReference type="Proteomes" id="UP001382727"/>
    </source>
</evidence>
<dbReference type="CDD" id="cd02205">
    <property type="entry name" value="CBS_pair_SF"/>
    <property type="match status" value="1"/>
</dbReference>
<dbReference type="EMBL" id="CP144913">
    <property type="protein sequence ID" value="WXB76670.1"/>
    <property type="molecule type" value="Genomic_DNA"/>
</dbReference>
<dbReference type="InterPro" id="IPR046342">
    <property type="entry name" value="CBS_dom_sf"/>
</dbReference>
<dbReference type="Pfam" id="PF00571">
    <property type="entry name" value="CBS"/>
    <property type="match status" value="2"/>
</dbReference>
<sequence>MEFLNGLQPQFDLTYDDVFMVPRRSEVASRHGVDLRTSDATGTTMPLVVANMTAIAGRRMAETTARRGGLTVIPQDIPVEVVAEVISFVKTRHLVHDTAITLDPAVTVGEALALLPKRAHGAAVVIEDDRPVGVVTERDLVGVDRFTQVRTVMTPDPMTLSAGADPRAAFEELYRARRRVAPVVDASGALVGVQTRKGAVRASMYTPALDADGRLRVAAAVGINGDVAGKARALLEAGADVLVVDTAHGHQTKMLEALASVRALDPQVPVVAGNVVSAEGTRDLIEAGADIVKVGVGPGAMCTTRMMTAVGRPQFSAVLECAAAARALGKHVWADGGVRHPRDVALALAAGASNVMIGSWFAGTLESPGDLITDPDGRRYKESFGMASARAVRGRTAEDSPFDRARKSHFEEGISTSRMYIDPAGPGVEDVIDEIVAGVRSSCTYAGAATLDEFHERALVGLQSTAGFAEGRPLHSSW</sequence>
<evidence type="ECO:0000256" key="1">
    <source>
        <dbReference type="ARBA" id="ARBA00022726"/>
    </source>
</evidence>
<evidence type="ECO:0000256" key="2">
    <source>
        <dbReference type="ARBA" id="ARBA00022737"/>
    </source>
</evidence>
<evidence type="ECO:0000256" key="7">
    <source>
        <dbReference type="PROSITE-ProRule" id="PRU00703"/>
    </source>
</evidence>
<keyword evidence="1 6" id="KW-0660">Purine salvage</keyword>
<dbReference type="SMART" id="SM01240">
    <property type="entry name" value="IMPDH"/>
    <property type="match status" value="1"/>
</dbReference>
<evidence type="ECO:0000256" key="5">
    <source>
        <dbReference type="ARBA" id="ARBA00023122"/>
    </source>
</evidence>
<dbReference type="SUPFAM" id="SSF51412">
    <property type="entry name" value="Inosine monophosphate dehydrogenase (IMPDH)"/>
    <property type="match status" value="1"/>
</dbReference>
<reference evidence="9 10" key="1">
    <citation type="submission" date="2024-02" db="EMBL/GenBank/DDBJ databases">
        <title>Janibacter sp. nov., isolated from gut of marine sandworm.</title>
        <authorList>
            <person name="Kim B."/>
            <person name="Jun M.O."/>
            <person name="Shin N.-R."/>
        </authorList>
    </citation>
    <scope>NUCLEOTIDE SEQUENCE [LARGE SCALE GENOMIC DNA]</scope>
    <source>
        <strain evidence="9 10">A1S7</strain>
    </source>
</reference>
<organism evidence="9 10">
    <name type="scientific">Janibacter alittae</name>
    <dbReference type="NCBI Taxonomy" id="3115209"/>
    <lineage>
        <taxon>Bacteria</taxon>
        <taxon>Bacillati</taxon>
        <taxon>Actinomycetota</taxon>
        <taxon>Actinomycetes</taxon>
        <taxon>Micrococcales</taxon>
        <taxon>Intrasporangiaceae</taxon>
        <taxon>Janibacter</taxon>
    </lineage>
</organism>
<comment type="pathway">
    <text evidence="6">Purine metabolism; IMP biosynthesis via salvage pathway.</text>
</comment>